<dbReference type="SUPFAM" id="SSF51735">
    <property type="entry name" value="NAD(P)-binding Rossmann-fold domains"/>
    <property type="match status" value="1"/>
</dbReference>
<dbReference type="KEGG" id="yti:FNA67_12475"/>
<gene>
    <name evidence="3" type="ORF">FNA67_12475</name>
</gene>
<evidence type="ECO:0000313" key="4">
    <source>
        <dbReference type="Proteomes" id="UP000321062"/>
    </source>
</evidence>
<evidence type="ECO:0000259" key="2">
    <source>
        <dbReference type="Pfam" id="PF22725"/>
    </source>
</evidence>
<accession>A0A5B9DP76</accession>
<dbReference type="InterPro" id="IPR055170">
    <property type="entry name" value="GFO_IDH_MocA-like_dom"/>
</dbReference>
<dbReference type="AlphaFoldDB" id="A0A5B9DP76"/>
<protein>
    <submittedName>
        <fullName evidence="3">Gfo/Idh/MocA family oxidoreductase</fullName>
    </submittedName>
</protein>
<dbReference type="Pfam" id="PF01408">
    <property type="entry name" value="GFO_IDH_MocA"/>
    <property type="match status" value="1"/>
</dbReference>
<dbReference type="SUPFAM" id="SSF55347">
    <property type="entry name" value="Glyceraldehyde-3-phosphate dehydrogenase-like, C-terminal domain"/>
    <property type="match status" value="1"/>
</dbReference>
<organism evidence="3 4">
    <name type="scientific">Paradevosia tibetensis</name>
    <dbReference type="NCBI Taxonomy" id="1447062"/>
    <lineage>
        <taxon>Bacteria</taxon>
        <taxon>Pseudomonadati</taxon>
        <taxon>Pseudomonadota</taxon>
        <taxon>Alphaproteobacteria</taxon>
        <taxon>Hyphomicrobiales</taxon>
        <taxon>Devosiaceae</taxon>
        <taxon>Paradevosia</taxon>
    </lineage>
</organism>
<name>A0A5B9DP76_9HYPH</name>
<dbReference type="OrthoDB" id="9790710at2"/>
<proteinExistence type="predicted"/>
<dbReference type="Gene3D" id="3.30.360.10">
    <property type="entry name" value="Dihydrodipicolinate Reductase, domain 2"/>
    <property type="match status" value="1"/>
</dbReference>
<evidence type="ECO:0000259" key="1">
    <source>
        <dbReference type="Pfam" id="PF01408"/>
    </source>
</evidence>
<keyword evidence="4" id="KW-1185">Reference proteome</keyword>
<feature type="domain" description="Gfo/Idh/MocA-like oxidoreductase N-terminal" evidence="1">
    <location>
        <begin position="1"/>
        <end position="97"/>
    </location>
</feature>
<evidence type="ECO:0000313" key="3">
    <source>
        <dbReference type="EMBL" id="QEE20943.1"/>
    </source>
</evidence>
<reference evidence="3 4" key="1">
    <citation type="journal article" date="2015" name="Int. J. Syst. Evol. Microbiol.">
        <title>Youhaiella tibetensis gen. nov., sp. nov., isolated from subsurface sediment.</title>
        <authorList>
            <person name="Wang Y.X."/>
            <person name="Huang F.Q."/>
            <person name="Nogi Y."/>
            <person name="Pang S.J."/>
            <person name="Wang P.K."/>
            <person name="Lv J."/>
        </authorList>
    </citation>
    <scope>NUCLEOTIDE SEQUENCE [LARGE SCALE GENOMIC DNA]</scope>
    <source>
        <strain evidence="4">fig4</strain>
    </source>
</reference>
<dbReference type="PANTHER" id="PTHR43249">
    <property type="entry name" value="UDP-N-ACETYL-2-AMINO-2-DEOXY-D-GLUCURONATE OXIDASE"/>
    <property type="match status" value="1"/>
</dbReference>
<dbReference type="Proteomes" id="UP000321062">
    <property type="component" value="Chromosome"/>
</dbReference>
<sequence length="309" mass="32039">MIGTGNIAARHLSLLGETDTDVEVVAHLSRNPARAEAAAAEFGGRAYQSLDALLGEGRPDAVIVTVPPAEHGAIEDALIAAGVPFLVEKPIGLDKAVPAAINERILSKGLVAAVGYNWRALDTLGAVREQLAITPLRMVLGRFHVGTPAAPWWRFEAQSGGQMVEQACHMIDLARHLAGEGRLLGAAGSFGALPGFSDGDVAGASAALLQFGTVPGVVTATCVLPDGPGPELRLICEGCEIVVTLGAVEFIKGKTVSRVPSGASSYTLQNRAFFAAVRQGDPNAVTCSYSDALGTHRLAIEIAANIQHN</sequence>
<dbReference type="Gene3D" id="3.40.50.720">
    <property type="entry name" value="NAD(P)-binding Rossmann-like Domain"/>
    <property type="match status" value="1"/>
</dbReference>
<dbReference type="GO" id="GO:0000166">
    <property type="term" value="F:nucleotide binding"/>
    <property type="evidence" value="ECO:0007669"/>
    <property type="project" value="InterPro"/>
</dbReference>
<dbReference type="InterPro" id="IPR052515">
    <property type="entry name" value="Gfo/Idh/MocA_Oxidoreductase"/>
</dbReference>
<dbReference type="RefSeq" id="WP_147656251.1">
    <property type="nucleotide sequence ID" value="NZ_BMFM01000001.1"/>
</dbReference>
<feature type="domain" description="GFO/IDH/MocA-like oxidoreductase" evidence="2">
    <location>
        <begin position="133"/>
        <end position="237"/>
    </location>
</feature>
<dbReference type="Pfam" id="PF22725">
    <property type="entry name" value="GFO_IDH_MocA_C3"/>
    <property type="match status" value="1"/>
</dbReference>
<dbReference type="InterPro" id="IPR000683">
    <property type="entry name" value="Gfo/Idh/MocA-like_OxRdtase_N"/>
</dbReference>
<dbReference type="EMBL" id="CP041690">
    <property type="protein sequence ID" value="QEE20943.1"/>
    <property type="molecule type" value="Genomic_DNA"/>
</dbReference>
<dbReference type="InterPro" id="IPR036291">
    <property type="entry name" value="NAD(P)-bd_dom_sf"/>
</dbReference>
<dbReference type="PANTHER" id="PTHR43249:SF1">
    <property type="entry name" value="D-GLUCOSIDE 3-DEHYDROGENASE"/>
    <property type="match status" value="1"/>
</dbReference>